<gene>
    <name evidence="2" type="ORF">PLEPLA_LOCUS26637</name>
</gene>
<evidence type="ECO:0000256" key="1">
    <source>
        <dbReference type="SAM" id="SignalP"/>
    </source>
</evidence>
<keyword evidence="1" id="KW-0732">Signal</keyword>
<accession>A0A9N7UXB6</accession>
<reference evidence="2" key="1">
    <citation type="submission" date="2020-03" db="EMBL/GenBank/DDBJ databases">
        <authorList>
            <person name="Weist P."/>
        </authorList>
    </citation>
    <scope>NUCLEOTIDE SEQUENCE</scope>
</reference>
<feature type="chain" id="PRO_5040512340" description="Secreted protein" evidence="1">
    <location>
        <begin position="19"/>
        <end position="122"/>
    </location>
</feature>
<evidence type="ECO:0000313" key="3">
    <source>
        <dbReference type="Proteomes" id="UP001153269"/>
    </source>
</evidence>
<evidence type="ECO:0008006" key="4">
    <source>
        <dbReference type="Google" id="ProtNLM"/>
    </source>
</evidence>
<comment type="caution">
    <text evidence="2">The sequence shown here is derived from an EMBL/GenBank/DDBJ whole genome shotgun (WGS) entry which is preliminary data.</text>
</comment>
<sequence length="122" mass="13493">MAWVKELLLLWTNAIISCSREGPPLSSWALATVCLSYPANAPRHQWVLLTGPCLYMISTRCHKIGKVWKIPGTEVETAYGKMKHLSAIKPVPLSESEGGRGTRFIHTSTSEAEVTVQTKVSR</sequence>
<protein>
    <recommendedName>
        <fullName evidence="4">Secreted protein</fullName>
    </recommendedName>
</protein>
<dbReference type="AlphaFoldDB" id="A0A9N7UXB6"/>
<organism evidence="2 3">
    <name type="scientific">Pleuronectes platessa</name>
    <name type="common">European plaice</name>
    <dbReference type="NCBI Taxonomy" id="8262"/>
    <lineage>
        <taxon>Eukaryota</taxon>
        <taxon>Metazoa</taxon>
        <taxon>Chordata</taxon>
        <taxon>Craniata</taxon>
        <taxon>Vertebrata</taxon>
        <taxon>Euteleostomi</taxon>
        <taxon>Actinopterygii</taxon>
        <taxon>Neopterygii</taxon>
        <taxon>Teleostei</taxon>
        <taxon>Neoteleostei</taxon>
        <taxon>Acanthomorphata</taxon>
        <taxon>Carangaria</taxon>
        <taxon>Pleuronectiformes</taxon>
        <taxon>Pleuronectoidei</taxon>
        <taxon>Pleuronectidae</taxon>
        <taxon>Pleuronectes</taxon>
    </lineage>
</organism>
<keyword evidence="3" id="KW-1185">Reference proteome</keyword>
<dbReference type="PROSITE" id="PS51257">
    <property type="entry name" value="PROKAR_LIPOPROTEIN"/>
    <property type="match status" value="1"/>
</dbReference>
<dbReference type="Proteomes" id="UP001153269">
    <property type="component" value="Unassembled WGS sequence"/>
</dbReference>
<dbReference type="EMBL" id="CADEAL010002201">
    <property type="protein sequence ID" value="CAB1438746.1"/>
    <property type="molecule type" value="Genomic_DNA"/>
</dbReference>
<feature type="signal peptide" evidence="1">
    <location>
        <begin position="1"/>
        <end position="18"/>
    </location>
</feature>
<evidence type="ECO:0000313" key="2">
    <source>
        <dbReference type="EMBL" id="CAB1438746.1"/>
    </source>
</evidence>
<name>A0A9N7UXB6_PLEPL</name>
<proteinExistence type="predicted"/>